<evidence type="ECO:0000256" key="1">
    <source>
        <dbReference type="ARBA" id="ARBA00023015"/>
    </source>
</evidence>
<keyword evidence="5" id="KW-0812">Transmembrane</keyword>
<keyword evidence="5" id="KW-1133">Transmembrane helix</keyword>
<dbReference type="EMBL" id="JAFJYH010000151">
    <property type="protein sequence ID" value="KAG4417543.1"/>
    <property type="molecule type" value="Genomic_DNA"/>
</dbReference>
<comment type="caution">
    <text evidence="7">The sequence shown here is derived from an EMBL/GenBank/DDBJ whole genome shotgun (WGS) entry which is preliminary data.</text>
</comment>
<reference evidence="7" key="1">
    <citation type="submission" date="2021-02" db="EMBL/GenBank/DDBJ databases">
        <title>Genome sequence Cadophora malorum strain M34.</title>
        <authorList>
            <person name="Stefanovic E."/>
            <person name="Vu D."/>
            <person name="Scully C."/>
            <person name="Dijksterhuis J."/>
            <person name="Roader J."/>
            <person name="Houbraken J."/>
        </authorList>
    </citation>
    <scope>NUCLEOTIDE SEQUENCE</scope>
    <source>
        <strain evidence="7">M34</strain>
    </source>
</reference>
<dbReference type="GO" id="GO:0000978">
    <property type="term" value="F:RNA polymerase II cis-regulatory region sequence-specific DNA binding"/>
    <property type="evidence" value="ECO:0007669"/>
    <property type="project" value="TreeGrafter"/>
</dbReference>
<proteinExistence type="predicted"/>
<dbReference type="CDD" id="cd12148">
    <property type="entry name" value="fungal_TF_MHR"/>
    <property type="match status" value="1"/>
</dbReference>
<evidence type="ECO:0000256" key="4">
    <source>
        <dbReference type="ARBA" id="ARBA00023242"/>
    </source>
</evidence>
<evidence type="ECO:0000256" key="3">
    <source>
        <dbReference type="ARBA" id="ARBA00023163"/>
    </source>
</evidence>
<keyword evidence="1" id="KW-0805">Transcription regulation</keyword>
<dbReference type="GO" id="GO:0000981">
    <property type="term" value="F:DNA-binding transcription factor activity, RNA polymerase II-specific"/>
    <property type="evidence" value="ECO:0007669"/>
    <property type="project" value="TreeGrafter"/>
</dbReference>
<dbReference type="PANTHER" id="PTHR47424">
    <property type="entry name" value="REGULATORY PROTEIN GAL4"/>
    <property type="match status" value="1"/>
</dbReference>
<accession>A0A8H7TEU1</accession>
<feature type="signal peptide" evidence="6">
    <location>
        <begin position="1"/>
        <end position="20"/>
    </location>
</feature>
<dbReference type="GO" id="GO:0000435">
    <property type="term" value="P:positive regulation of transcription from RNA polymerase II promoter by galactose"/>
    <property type="evidence" value="ECO:0007669"/>
    <property type="project" value="TreeGrafter"/>
</dbReference>
<keyword evidence="4" id="KW-0539">Nucleus</keyword>
<dbReference type="PANTHER" id="PTHR47424:SF3">
    <property type="entry name" value="REGULATORY PROTEIN GAL4"/>
    <property type="match status" value="1"/>
</dbReference>
<keyword evidence="2" id="KW-0238">DNA-binding</keyword>
<evidence type="ECO:0000256" key="6">
    <source>
        <dbReference type="SAM" id="SignalP"/>
    </source>
</evidence>
<keyword evidence="8" id="KW-1185">Reference proteome</keyword>
<name>A0A8H7TEU1_9HELO</name>
<sequence>MRRSWLGLLNMVMAMATSTAINVEVSAEKRAQESNVYYQRAMAICEKQVMRGTSLEIVSSRTLYKIMWNIIKTSYDSNLGSDRHVSVMDNISRILQLEQDLVSWERGLPPALILRPAAEIPPSPALGDHTVPTLEKFRIILTLRHHNLRILLHRPILESFLDIKGSDSLNEGPQNSSLLQQIGSNSILVCTHSSTEIISVISTIVNSTDKRRRWLGAWWFSLYYTFNAALVLFATILVVRSQNGSGPSVLRSSISTDDLQKSLVSAASSLRKLDTGNRMIDRCAEYVEKIIEVLDMSSGTPSSMPLISHANMASMANVPPGFGYDEGYAMSGDMFLDFPPNLNSNTSPLGIDLGEFMFEGDLEFLNQLVSTGTATRATQNG</sequence>
<evidence type="ECO:0000313" key="8">
    <source>
        <dbReference type="Proteomes" id="UP000664132"/>
    </source>
</evidence>
<keyword evidence="5" id="KW-0472">Membrane</keyword>
<organism evidence="7 8">
    <name type="scientific">Cadophora malorum</name>
    <dbReference type="NCBI Taxonomy" id="108018"/>
    <lineage>
        <taxon>Eukaryota</taxon>
        <taxon>Fungi</taxon>
        <taxon>Dikarya</taxon>
        <taxon>Ascomycota</taxon>
        <taxon>Pezizomycotina</taxon>
        <taxon>Leotiomycetes</taxon>
        <taxon>Helotiales</taxon>
        <taxon>Ploettnerulaceae</taxon>
        <taxon>Cadophora</taxon>
    </lineage>
</organism>
<evidence type="ECO:0000256" key="5">
    <source>
        <dbReference type="SAM" id="Phobius"/>
    </source>
</evidence>
<gene>
    <name evidence="7" type="ORF">IFR04_009273</name>
</gene>
<evidence type="ECO:0000256" key="2">
    <source>
        <dbReference type="ARBA" id="ARBA00023125"/>
    </source>
</evidence>
<protein>
    <submittedName>
        <fullName evidence="7">Uncharacterized protein</fullName>
    </submittedName>
</protein>
<dbReference type="AlphaFoldDB" id="A0A8H7TEU1"/>
<dbReference type="GO" id="GO:0005634">
    <property type="term" value="C:nucleus"/>
    <property type="evidence" value="ECO:0007669"/>
    <property type="project" value="TreeGrafter"/>
</dbReference>
<evidence type="ECO:0000313" key="7">
    <source>
        <dbReference type="EMBL" id="KAG4417543.1"/>
    </source>
</evidence>
<dbReference type="OrthoDB" id="3364175at2759"/>
<feature type="transmembrane region" description="Helical" evidence="5">
    <location>
        <begin position="217"/>
        <end position="239"/>
    </location>
</feature>
<keyword evidence="6" id="KW-0732">Signal</keyword>
<keyword evidence="3" id="KW-0804">Transcription</keyword>
<feature type="chain" id="PRO_5034380649" evidence="6">
    <location>
        <begin position="21"/>
        <end position="381"/>
    </location>
</feature>
<dbReference type="InterPro" id="IPR051127">
    <property type="entry name" value="Fungal_SecMet_Regulators"/>
</dbReference>
<dbReference type="Proteomes" id="UP000664132">
    <property type="component" value="Unassembled WGS sequence"/>
</dbReference>